<dbReference type="InterPro" id="IPR010583">
    <property type="entry name" value="MipA"/>
</dbReference>
<name>A0A840A1T5_9CAUL</name>
<dbReference type="RefSeq" id="WP_183774454.1">
    <property type="nucleotide sequence ID" value="NZ_JACIDK010000004.1"/>
</dbReference>
<dbReference type="Pfam" id="PF06629">
    <property type="entry name" value="MipA"/>
    <property type="match status" value="1"/>
</dbReference>
<evidence type="ECO:0000256" key="3">
    <source>
        <dbReference type="ARBA" id="ARBA00022729"/>
    </source>
</evidence>
<dbReference type="GO" id="GO:0009279">
    <property type="term" value="C:cell outer membrane"/>
    <property type="evidence" value="ECO:0007669"/>
    <property type="project" value="UniProtKB-SubCell"/>
</dbReference>
<keyword evidence="5" id="KW-0998">Cell outer membrane</keyword>
<accession>A0A840A1T5</accession>
<sequence>MGVRGSVASQLIKSCLVAVIAAVAASPAAAQEAPTVLGWTLDSVRAGVRYAPDYLGSDDYQPSLTGAVVLSRRVAAPTPTGAPDDGVSLGLLGRGAVTAGLVGRWRSERKDEDDLRGFDKIDPTVEAGGFVNWWTSDWLRLRAEVRRGFGGHEAWVGSFAADAVARGERWTLTAGPRLDWGDDDFTSTYFAVSPLEASRSPLGLAAYSPSGMSWSPGVVASAKYRVTPRWSVESIATYSRITGDSADSPIVEQLGSPDQFSISLSARYTLGR</sequence>
<keyword evidence="3 6" id="KW-0732">Signal</keyword>
<evidence type="ECO:0000256" key="1">
    <source>
        <dbReference type="ARBA" id="ARBA00004442"/>
    </source>
</evidence>
<comment type="caution">
    <text evidence="7">The sequence shown here is derived from an EMBL/GenBank/DDBJ whole genome shotgun (WGS) entry which is preliminary data.</text>
</comment>
<evidence type="ECO:0000256" key="6">
    <source>
        <dbReference type="SAM" id="SignalP"/>
    </source>
</evidence>
<organism evidence="7 8">
    <name type="scientific">Phenylobacterium haematophilum</name>
    <dbReference type="NCBI Taxonomy" id="98513"/>
    <lineage>
        <taxon>Bacteria</taxon>
        <taxon>Pseudomonadati</taxon>
        <taxon>Pseudomonadota</taxon>
        <taxon>Alphaproteobacteria</taxon>
        <taxon>Caulobacterales</taxon>
        <taxon>Caulobacteraceae</taxon>
        <taxon>Phenylobacterium</taxon>
    </lineage>
</organism>
<comment type="similarity">
    <text evidence="2">Belongs to the MipA/OmpV family.</text>
</comment>
<feature type="signal peptide" evidence="6">
    <location>
        <begin position="1"/>
        <end position="30"/>
    </location>
</feature>
<dbReference type="PANTHER" id="PTHR38776:SF1">
    <property type="entry name" value="MLTA-INTERACTING PROTEIN-RELATED"/>
    <property type="match status" value="1"/>
</dbReference>
<evidence type="ECO:0000256" key="5">
    <source>
        <dbReference type="ARBA" id="ARBA00023237"/>
    </source>
</evidence>
<proteinExistence type="inferred from homology"/>
<dbReference type="PANTHER" id="PTHR38776">
    <property type="entry name" value="MLTA-INTERACTING PROTEIN-RELATED"/>
    <property type="match status" value="1"/>
</dbReference>
<protein>
    <submittedName>
        <fullName evidence="7">Outer membrane protein</fullName>
    </submittedName>
</protein>
<gene>
    <name evidence="7" type="ORF">GGQ61_003091</name>
</gene>
<evidence type="ECO:0000256" key="4">
    <source>
        <dbReference type="ARBA" id="ARBA00023136"/>
    </source>
</evidence>
<keyword evidence="8" id="KW-1185">Reference proteome</keyword>
<dbReference type="Proteomes" id="UP000530564">
    <property type="component" value="Unassembled WGS sequence"/>
</dbReference>
<evidence type="ECO:0000256" key="2">
    <source>
        <dbReference type="ARBA" id="ARBA00005722"/>
    </source>
</evidence>
<dbReference type="AlphaFoldDB" id="A0A840A1T5"/>
<feature type="chain" id="PRO_5032344984" evidence="6">
    <location>
        <begin position="31"/>
        <end position="272"/>
    </location>
</feature>
<evidence type="ECO:0000313" key="7">
    <source>
        <dbReference type="EMBL" id="MBB3892358.1"/>
    </source>
</evidence>
<keyword evidence="4" id="KW-0472">Membrane</keyword>
<evidence type="ECO:0000313" key="8">
    <source>
        <dbReference type="Proteomes" id="UP000530564"/>
    </source>
</evidence>
<comment type="subcellular location">
    <subcellularLocation>
        <location evidence="1">Cell outer membrane</location>
    </subcellularLocation>
</comment>
<reference evidence="7 8" key="1">
    <citation type="submission" date="2020-08" db="EMBL/GenBank/DDBJ databases">
        <title>Genomic Encyclopedia of Type Strains, Phase IV (KMG-IV): sequencing the most valuable type-strain genomes for metagenomic binning, comparative biology and taxonomic classification.</title>
        <authorList>
            <person name="Goeker M."/>
        </authorList>
    </citation>
    <scope>NUCLEOTIDE SEQUENCE [LARGE SCALE GENOMIC DNA]</scope>
    <source>
        <strain evidence="7 8">DSM 21793</strain>
    </source>
</reference>
<dbReference type="EMBL" id="JACIDK010000004">
    <property type="protein sequence ID" value="MBB3892358.1"/>
    <property type="molecule type" value="Genomic_DNA"/>
</dbReference>